<gene>
    <name evidence="1" type="ORF">H6G95_08760</name>
</gene>
<evidence type="ECO:0000313" key="2">
    <source>
        <dbReference type="Proteomes" id="UP000604661"/>
    </source>
</evidence>
<accession>A0ABR8ERY2</accession>
<reference evidence="1 2" key="1">
    <citation type="journal article" date="2020" name="ISME J.">
        <title>Comparative genomics reveals insights into cyanobacterial evolution and habitat adaptation.</title>
        <authorList>
            <person name="Chen M.Y."/>
            <person name="Teng W.K."/>
            <person name="Zhao L."/>
            <person name="Hu C.X."/>
            <person name="Zhou Y.K."/>
            <person name="Han B.P."/>
            <person name="Song L.R."/>
            <person name="Shu W.S."/>
        </authorList>
    </citation>
    <scope>NUCLEOTIDE SEQUENCE [LARGE SCALE GENOMIC DNA]</scope>
    <source>
        <strain evidence="1 2">FACHB-391</strain>
    </source>
</reference>
<keyword evidence="2" id="KW-1185">Reference proteome</keyword>
<proteinExistence type="predicted"/>
<dbReference type="EMBL" id="JACJTE010000006">
    <property type="protein sequence ID" value="MBD2560703.1"/>
    <property type="molecule type" value="Genomic_DNA"/>
</dbReference>
<evidence type="ECO:0000313" key="1">
    <source>
        <dbReference type="EMBL" id="MBD2560703.1"/>
    </source>
</evidence>
<sequence length="92" mass="10910">MSLSEAYIILGTLFTYLENHGYKEHQDFGINHEEPQSWYLTSRPMEFLNSGFKVTWYTVCESDHFYVETQPNGWCLINLQAFDDYIVKSEEI</sequence>
<organism evidence="1 2">
    <name type="scientific">Nostoc linckia FACHB-391</name>
    <dbReference type="NCBI Taxonomy" id="2692906"/>
    <lineage>
        <taxon>Bacteria</taxon>
        <taxon>Bacillati</taxon>
        <taxon>Cyanobacteriota</taxon>
        <taxon>Cyanophyceae</taxon>
        <taxon>Nostocales</taxon>
        <taxon>Nostocaceae</taxon>
        <taxon>Nostoc</taxon>
    </lineage>
</organism>
<name>A0ABR8ERY2_NOSLI</name>
<dbReference type="RefSeq" id="WP_190895136.1">
    <property type="nucleotide sequence ID" value="NZ_JACJTE010000006.1"/>
</dbReference>
<comment type="caution">
    <text evidence="1">The sequence shown here is derived from an EMBL/GenBank/DDBJ whole genome shotgun (WGS) entry which is preliminary data.</text>
</comment>
<dbReference type="Proteomes" id="UP000604661">
    <property type="component" value="Unassembled WGS sequence"/>
</dbReference>
<protein>
    <submittedName>
        <fullName evidence="1">Uncharacterized protein</fullName>
    </submittedName>
</protein>